<reference evidence="6 7" key="1">
    <citation type="submission" date="2018-01" db="EMBL/GenBank/DDBJ databases">
        <title>Whole genome analyses suggest that Burkholderia sensu lato contains two further novel genera in the rhizoxinica-symbiotica group Mycetohabitans gen. nov., and Trinickia gen. nov.: implications for the evolution of diazotrophy and nodulation in the Burkholderiaceae.</title>
        <authorList>
            <person name="Estrada-de los Santos P."/>
            <person name="Palmer M."/>
            <person name="Chavez-Ramirez B."/>
            <person name="Beukes C."/>
            <person name="Steenkamp E.T."/>
            <person name="Hirsch A.M."/>
            <person name="Manyaka P."/>
            <person name="Maluk M."/>
            <person name="Lafos M."/>
            <person name="Crook M."/>
            <person name="Gross E."/>
            <person name="Simon M.F."/>
            <person name="Bueno dos Reis Junior F."/>
            <person name="Poole P.S."/>
            <person name="Venter S.N."/>
            <person name="James E.K."/>
        </authorList>
    </citation>
    <scope>NUCLEOTIDE SEQUENCE [LARGE SCALE GENOMIC DNA]</scope>
    <source>
        <strain evidence="6 7">WSM 3937</strain>
    </source>
</reference>
<evidence type="ECO:0000313" key="6">
    <source>
        <dbReference type="EMBL" id="PMS26949.1"/>
    </source>
</evidence>
<gene>
    <name evidence="6" type="ORF">C0Z16_26145</name>
    <name evidence="5" type="ORF">LMG27174_05490</name>
</gene>
<dbReference type="CDD" id="cd12107">
    <property type="entry name" value="Hemerythrin"/>
    <property type="match status" value="1"/>
</dbReference>
<name>A0A2N7WC17_9BURK</name>
<dbReference type="Gene3D" id="1.20.120.50">
    <property type="entry name" value="Hemerythrin-like"/>
    <property type="match status" value="1"/>
</dbReference>
<protein>
    <submittedName>
        <fullName evidence="5 6">Hemerythrin</fullName>
    </submittedName>
</protein>
<keyword evidence="7" id="KW-1185">Reference proteome</keyword>
<accession>A0A2N7WC17</accession>
<evidence type="ECO:0000256" key="2">
    <source>
        <dbReference type="ARBA" id="ARBA00022723"/>
    </source>
</evidence>
<dbReference type="SUPFAM" id="SSF47188">
    <property type="entry name" value="Hemerythrin-like"/>
    <property type="match status" value="1"/>
</dbReference>
<dbReference type="GO" id="GO:0046872">
    <property type="term" value="F:metal ion binding"/>
    <property type="evidence" value="ECO:0007669"/>
    <property type="project" value="UniProtKB-KW"/>
</dbReference>
<dbReference type="InterPro" id="IPR050669">
    <property type="entry name" value="Hemerythrin"/>
</dbReference>
<dbReference type="Proteomes" id="UP000494205">
    <property type="component" value="Unassembled WGS sequence"/>
</dbReference>
<sequence length="148" mass="16637">MSSQQTALAWNDAFLLGYGPMDDTHREFIDCIDAALGASDGEFVIALHALVEHLEQHFSSEKEWMELTEFPAADCHIAEHDAVRRSAHEVVGRLNNGRDVQLGRSFARELARWFPSHADYMDAALAQWIVKRTCGGVPVVVRRNVVFD</sequence>
<dbReference type="NCBIfam" id="TIGR02481">
    <property type="entry name" value="hemeryth_dom"/>
    <property type="match status" value="1"/>
</dbReference>
<dbReference type="RefSeq" id="WP_102634958.1">
    <property type="nucleotide sequence ID" value="NZ_CADIJZ010000024.1"/>
</dbReference>
<dbReference type="InterPro" id="IPR012827">
    <property type="entry name" value="Hemerythrin_metal-bd"/>
</dbReference>
<dbReference type="EMBL" id="PNXY01000022">
    <property type="protein sequence ID" value="PMS26949.1"/>
    <property type="molecule type" value="Genomic_DNA"/>
</dbReference>
<dbReference type="Proteomes" id="UP000235659">
    <property type="component" value="Unassembled WGS sequence"/>
</dbReference>
<dbReference type="EMBL" id="CADIJZ010000024">
    <property type="protein sequence ID" value="CAB3727398.1"/>
    <property type="molecule type" value="Genomic_DNA"/>
</dbReference>
<dbReference type="Pfam" id="PF01814">
    <property type="entry name" value="Hemerythrin"/>
    <property type="match status" value="1"/>
</dbReference>
<dbReference type="PANTHER" id="PTHR37164:SF1">
    <property type="entry name" value="BACTERIOHEMERYTHRIN"/>
    <property type="match status" value="1"/>
</dbReference>
<evidence type="ECO:0000313" key="7">
    <source>
        <dbReference type="Proteomes" id="UP000235659"/>
    </source>
</evidence>
<dbReference type="InterPro" id="IPR035938">
    <property type="entry name" value="Hemerythrin-like_sf"/>
</dbReference>
<organism evidence="5 8">
    <name type="scientific">Paraburkholderia rhynchosiae</name>
    <dbReference type="NCBI Taxonomy" id="487049"/>
    <lineage>
        <taxon>Bacteria</taxon>
        <taxon>Pseudomonadati</taxon>
        <taxon>Pseudomonadota</taxon>
        <taxon>Betaproteobacteria</taxon>
        <taxon>Burkholderiales</taxon>
        <taxon>Burkholderiaceae</taxon>
        <taxon>Paraburkholderia</taxon>
    </lineage>
</organism>
<proteinExistence type="inferred from homology"/>
<dbReference type="PANTHER" id="PTHR37164">
    <property type="entry name" value="BACTERIOHEMERYTHRIN"/>
    <property type="match status" value="1"/>
</dbReference>
<feature type="domain" description="Hemerythrin-like" evidence="4">
    <location>
        <begin position="21"/>
        <end position="128"/>
    </location>
</feature>
<evidence type="ECO:0000313" key="8">
    <source>
        <dbReference type="Proteomes" id="UP000494205"/>
    </source>
</evidence>
<evidence type="ECO:0000256" key="1">
    <source>
        <dbReference type="ARBA" id="ARBA00010587"/>
    </source>
</evidence>
<evidence type="ECO:0000256" key="3">
    <source>
        <dbReference type="ARBA" id="ARBA00023004"/>
    </source>
</evidence>
<dbReference type="OrthoDB" id="5296936at2"/>
<dbReference type="InterPro" id="IPR012312">
    <property type="entry name" value="Hemerythrin-like"/>
</dbReference>
<dbReference type="AlphaFoldDB" id="A0A2N7WC17"/>
<keyword evidence="2" id="KW-0479">Metal-binding</keyword>
<reference evidence="5 8" key="2">
    <citation type="submission" date="2020-04" db="EMBL/GenBank/DDBJ databases">
        <authorList>
            <person name="De Canck E."/>
        </authorList>
    </citation>
    <scope>NUCLEOTIDE SEQUENCE [LARGE SCALE GENOMIC DNA]</scope>
    <source>
        <strain evidence="5 8">LMG 27174</strain>
    </source>
</reference>
<evidence type="ECO:0000259" key="4">
    <source>
        <dbReference type="Pfam" id="PF01814"/>
    </source>
</evidence>
<comment type="similarity">
    <text evidence="1">Belongs to the hemerythrin family.</text>
</comment>
<keyword evidence="3" id="KW-0408">Iron</keyword>
<evidence type="ECO:0000313" key="5">
    <source>
        <dbReference type="EMBL" id="CAB3727398.1"/>
    </source>
</evidence>